<keyword evidence="7 9" id="KW-0472">Membrane</keyword>
<organism evidence="11 12">
    <name type="scientific">Castellaniella denitrificans</name>
    <dbReference type="NCBI Taxonomy" id="56119"/>
    <lineage>
        <taxon>Bacteria</taxon>
        <taxon>Pseudomonadati</taxon>
        <taxon>Pseudomonadota</taxon>
        <taxon>Betaproteobacteria</taxon>
        <taxon>Burkholderiales</taxon>
        <taxon>Alcaligenaceae</taxon>
        <taxon>Castellaniella</taxon>
    </lineage>
</organism>
<evidence type="ECO:0000256" key="7">
    <source>
        <dbReference type="ARBA" id="ARBA00023136"/>
    </source>
</evidence>
<feature type="transmembrane region" description="Helical" evidence="9">
    <location>
        <begin position="99"/>
        <end position="116"/>
    </location>
</feature>
<evidence type="ECO:0000256" key="9">
    <source>
        <dbReference type="RuleBase" id="RU369079"/>
    </source>
</evidence>
<dbReference type="RefSeq" id="WP_269358163.1">
    <property type="nucleotide sequence ID" value="NZ_JAPWHE010000004.1"/>
</dbReference>
<keyword evidence="2 9" id="KW-0813">Transport</keyword>
<comment type="subunit">
    <text evidence="9">The complex comprises the extracytoplasmic solute receptor protein and the two transmembrane proteins.</text>
</comment>
<proteinExistence type="inferred from homology"/>
<evidence type="ECO:0000313" key="12">
    <source>
        <dbReference type="Proteomes" id="UP001068379"/>
    </source>
</evidence>
<keyword evidence="4 9" id="KW-0997">Cell inner membrane</keyword>
<feature type="transmembrane region" description="Helical" evidence="9">
    <location>
        <begin position="60"/>
        <end position="87"/>
    </location>
</feature>
<accession>A0ABT4M3S1</accession>
<keyword evidence="12" id="KW-1185">Reference proteome</keyword>
<gene>
    <name evidence="11" type="ORF">O4H32_08375</name>
</gene>
<evidence type="ECO:0000313" key="11">
    <source>
        <dbReference type="EMBL" id="MCZ4329963.1"/>
    </source>
</evidence>
<dbReference type="PANTHER" id="PTHR35011">
    <property type="entry name" value="2,3-DIKETO-L-GULONATE TRAP TRANSPORTER SMALL PERMEASE PROTEIN YIAM"/>
    <property type="match status" value="1"/>
</dbReference>
<dbReference type="EMBL" id="JAPWHE010000004">
    <property type="protein sequence ID" value="MCZ4329963.1"/>
    <property type="molecule type" value="Genomic_DNA"/>
</dbReference>
<dbReference type="InterPro" id="IPR055348">
    <property type="entry name" value="DctQ"/>
</dbReference>
<evidence type="ECO:0000256" key="2">
    <source>
        <dbReference type="ARBA" id="ARBA00022448"/>
    </source>
</evidence>
<dbReference type="InterPro" id="IPR007387">
    <property type="entry name" value="TRAP_DctQ"/>
</dbReference>
<comment type="subcellular location">
    <subcellularLocation>
        <location evidence="1 9">Cell inner membrane</location>
        <topology evidence="1 9">Multi-pass membrane protein</topology>
    </subcellularLocation>
</comment>
<evidence type="ECO:0000256" key="1">
    <source>
        <dbReference type="ARBA" id="ARBA00004429"/>
    </source>
</evidence>
<dbReference type="Pfam" id="PF04290">
    <property type="entry name" value="DctQ"/>
    <property type="match status" value="1"/>
</dbReference>
<feature type="transmembrane region" description="Helical" evidence="9">
    <location>
        <begin position="136"/>
        <end position="157"/>
    </location>
</feature>
<sequence>MNTFLTSLIDRLNFIVRILIGLGLLSMVALISLQVTVRFILPKLGMPAGLPWTEEAARYLMVWVIFLGGAIAARHGLLIAVTALIEALPAAPSRLLRRAALYLLAGIFLAMAWYGWQWTLFGADEVSPALMLSKFWLYLAMPVGCALAAANTLVLALQNGEAREATAA</sequence>
<comment type="caution">
    <text evidence="11">The sequence shown here is derived from an EMBL/GenBank/DDBJ whole genome shotgun (WGS) entry which is preliminary data.</text>
</comment>
<protein>
    <recommendedName>
        <fullName evidence="9">TRAP transporter small permease protein</fullName>
    </recommendedName>
</protein>
<evidence type="ECO:0000256" key="8">
    <source>
        <dbReference type="ARBA" id="ARBA00038436"/>
    </source>
</evidence>
<evidence type="ECO:0000256" key="4">
    <source>
        <dbReference type="ARBA" id="ARBA00022519"/>
    </source>
</evidence>
<reference evidence="11" key="1">
    <citation type="submission" date="2022-12" db="EMBL/GenBank/DDBJ databases">
        <title>Bacterial isolates from different developmental stages of Nematostella vectensis.</title>
        <authorList>
            <person name="Fraune S."/>
        </authorList>
    </citation>
    <scope>NUCLEOTIDE SEQUENCE</scope>
    <source>
        <strain evidence="11">G21619-S1</strain>
    </source>
</reference>
<comment type="function">
    <text evidence="9">Part of the tripartite ATP-independent periplasmic (TRAP) transport system.</text>
</comment>
<keyword evidence="3" id="KW-1003">Cell membrane</keyword>
<evidence type="ECO:0000259" key="10">
    <source>
        <dbReference type="Pfam" id="PF04290"/>
    </source>
</evidence>
<keyword evidence="5 9" id="KW-0812">Transmembrane</keyword>
<dbReference type="PANTHER" id="PTHR35011:SF2">
    <property type="entry name" value="2,3-DIKETO-L-GULONATE TRAP TRANSPORTER SMALL PERMEASE PROTEIN YIAM"/>
    <property type="match status" value="1"/>
</dbReference>
<feature type="transmembrane region" description="Helical" evidence="9">
    <location>
        <begin position="12"/>
        <end position="40"/>
    </location>
</feature>
<name>A0ABT4M3S1_9BURK</name>
<dbReference type="Proteomes" id="UP001068379">
    <property type="component" value="Unassembled WGS sequence"/>
</dbReference>
<evidence type="ECO:0000256" key="5">
    <source>
        <dbReference type="ARBA" id="ARBA00022692"/>
    </source>
</evidence>
<keyword evidence="6 9" id="KW-1133">Transmembrane helix</keyword>
<comment type="similarity">
    <text evidence="8 9">Belongs to the TRAP transporter small permease family.</text>
</comment>
<evidence type="ECO:0000256" key="6">
    <source>
        <dbReference type="ARBA" id="ARBA00022989"/>
    </source>
</evidence>
<evidence type="ECO:0000256" key="3">
    <source>
        <dbReference type="ARBA" id="ARBA00022475"/>
    </source>
</evidence>
<feature type="domain" description="Tripartite ATP-independent periplasmic transporters DctQ component" evidence="10">
    <location>
        <begin position="27"/>
        <end position="156"/>
    </location>
</feature>